<evidence type="ECO:0000313" key="2">
    <source>
        <dbReference type="EMBL" id="MFB2892113.1"/>
    </source>
</evidence>
<accession>A0ABV4XLG9</accession>
<feature type="domain" description="Ice-binding protein C-terminal" evidence="1">
    <location>
        <begin position="240"/>
        <end position="264"/>
    </location>
</feature>
<protein>
    <submittedName>
        <fullName evidence="2">PEP-CTERM sorting domain-containing protein</fullName>
    </submittedName>
</protein>
<dbReference type="InterPro" id="IPR013424">
    <property type="entry name" value="Ice-binding_C"/>
</dbReference>
<dbReference type="RefSeq" id="WP_413261788.1">
    <property type="nucleotide sequence ID" value="NZ_JBHFNR010000022.1"/>
</dbReference>
<dbReference type="NCBIfam" id="TIGR02595">
    <property type="entry name" value="PEP_CTERM"/>
    <property type="match status" value="1"/>
</dbReference>
<dbReference type="EMBL" id="JBHFNR010000022">
    <property type="protein sequence ID" value="MFB2892113.1"/>
    <property type="molecule type" value="Genomic_DNA"/>
</dbReference>
<gene>
    <name evidence="2" type="ORF">ACE1CI_04105</name>
</gene>
<dbReference type="InterPro" id="IPR036813">
    <property type="entry name" value="Tachylectin2_sf"/>
</dbReference>
<dbReference type="Gene3D" id="2.120.10.30">
    <property type="entry name" value="TolB, C-terminal domain"/>
    <property type="match status" value="1"/>
</dbReference>
<evidence type="ECO:0000259" key="1">
    <source>
        <dbReference type="Pfam" id="PF07589"/>
    </source>
</evidence>
<comment type="caution">
    <text evidence="2">The sequence shown here is derived from an EMBL/GenBank/DDBJ whole genome shotgun (WGS) entry which is preliminary data.</text>
</comment>
<keyword evidence="3" id="KW-1185">Reference proteome</keyword>
<dbReference type="SUPFAM" id="SSF50934">
    <property type="entry name" value="Tachylectin-2"/>
    <property type="match status" value="1"/>
</dbReference>
<name>A0ABV4XLG9_9CYAN</name>
<proteinExistence type="predicted"/>
<dbReference type="Proteomes" id="UP001576784">
    <property type="component" value="Unassembled WGS sequence"/>
</dbReference>
<evidence type="ECO:0000313" key="3">
    <source>
        <dbReference type="Proteomes" id="UP001576784"/>
    </source>
</evidence>
<dbReference type="InterPro" id="IPR011042">
    <property type="entry name" value="6-blade_b-propeller_TolB-like"/>
</dbReference>
<sequence length="270" mass="27763">MTALKHLSTIVVGTAVFFGSSNIAEAGSFYVSTSRGQVGTVDQSTGVFTQIGNGTGPAFTDIALSNEGNLFGVTDNNLYSIEKNSGVSSNIGSLGFFMNGLGFNTSNELYGTGDSGFYKINLATGAASLVASIAGFNSSGDLVYDRQANRFLATSGEQGSDSLWSIDLNGAATKIGKIGFLEVYGLAFDDEGSLFGYTSDRKQIAIDLTTGTGTLKQNVTGLNSLIWGAASLPSSGPKTSVPEPSSVLSLLGIAGLVAASLKQRQKAKLG</sequence>
<reference evidence="2 3" key="1">
    <citation type="submission" date="2024-09" db="EMBL/GenBank/DDBJ databases">
        <title>Floridaenema gen nov. (Aerosakkonemataceae, Aerosakkonematales ord. nov., Cyanobacteria) from benthic tropical and subtropical fresh waters, with the description of four new species.</title>
        <authorList>
            <person name="Moretto J.A."/>
            <person name="Berthold D.E."/>
            <person name="Lefler F.W."/>
            <person name="Huang I.-S."/>
            <person name="Laughinghouse H. IV."/>
        </authorList>
    </citation>
    <scope>NUCLEOTIDE SEQUENCE [LARGE SCALE GENOMIC DNA]</scope>
    <source>
        <strain evidence="2 3">BLCC-F50</strain>
    </source>
</reference>
<organism evidence="2 3">
    <name type="scientific">Floridaenema flaviceps BLCC-F50</name>
    <dbReference type="NCBI Taxonomy" id="3153642"/>
    <lineage>
        <taxon>Bacteria</taxon>
        <taxon>Bacillati</taxon>
        <taxon>Cyanobacteriota</taxon>
        <taxon>Cyanophyceae</taxon>
        <taxon>Oscillatoriophycideae</taxon>
        <taxon>Aerosakkonematales</taxon>
        <taxon>Aerosakkonemataceae</taxon>
        <taxon>Floridanema</taxon>
        <taxon>Floridanema flaviceps</taxon>
    </lineage>
</organism>
<dbReference type="Pfam" id="PF07589">
    <property type="entry name" value="PEP-CTERM"/>
    <property type="match status" value="1"/>
</dbReference>